<dbReference type="AlphaFoldDB" id="A0A7W3IT37"/>
<dbReference type="EMBL" id="JACGWT010000003">
    <property type="protein sequence ID" value="MBA8794767.1"/>
    <property type="molecule type" value="Genomic_DNA"/>
</dbReference>
<accession>A0A7W3IT37</accession>
<evidence type="ECO:0008006" key="4">
    <source>
        <dbReference type="Google" id="ProtNLM"/>
    </source>
</evidence>
<reference evidence="2 3" key="1">
    <citation type="submission" date="2020-07" db="EMBL/GenBank/DDBJ databases">
        <title>Sequencing the genomes of 1000 actinobacteria strains.</title>
        <authorList>
            <person name="Klenk H.-P."/>
        </authorList>
    </citation>
    <scope>NUCLEOTIDE SEQUENCE [LARGE SCALE GENOMIC DNA]</scope>
    <source>
        <strain evidence="2 3">DSM 100723</strain>
    </source>
</reference>
<dbReference type="InterPro" id="IPR008775">
    <property type="entry name" value="Phytyl_CoA_dOase-like"/>
</dbReference>
<evidence type="ECO:0000313" key="2">
    <source>
        <dbReference type="EMBL" id="MBA8794767.1"/>
    </source>
</evidence>
<gene>
    <name evidence="2" type="ORF">FHX74_002386</name>
</gene>
<feature type="region of interest" description="Disordered" evidence="1">
    <location>
        <begin position="1"/>
        <end position="30"/>
    </location>
</feature>
<dbReference type="Pfam" id="PF05721">
    <property type="entry name" value="PhyH"/>
    <property type="match status" value="1"/>
</dbReference>
<protein>
    <recommendedName>
        <fullName evidence="4">Ectoine hydroxylase-related dioxygenase, phytanoyl-CoA dioxygenase (PhyH) family</fullName>
    </recommendedName>
</protein>
<evidence type="ECO:0000256" key="1">
    <source>
        <dbReference type="SAM" id="MobiDB-lite"/>
    </source>
</evidence>
<comment type="caution">
    <text evidence="2">The sequence shown here is derived from an EMBL/GenBank/DDBJ whole genome shotgun (WGS) entry which is preliminary data.</text>
</comment>
<dbReference type="SUPFAM" id="SSF51197">
    <property type="entry name" value="Clavaminate synthase-like"/>
    <property type="match status" value="1"/>
</dbReference>
<proteinExistence type="predicted"/>
<dbReference type="Proteomes" id="UP000523079">
    <property type="component" value="Unassembled WGS sequence"/>
</dbReference>
<name>A0A7W3IT37_9ACTN</name>
<organism evidence="2 3">
    <name type="scientific">Microlunatus kandeliicorticis</name>
    <dbReference type="NCBI Taxonomy" id="1759536"/>
    <lineage>
        <taxon>Bacteria</taxon>
        <taxon>Bacillati</taxon>
        <taxon>Actinomycetota</taxon>
        <taxon>Actinomycetes</taxon>
        <taxon>Propionibacteriales</taxon>
        <taxon>Propionibacteriaceae</taxon>
        <taxon>Microlunatus</taxon>
    </lineage>
</organism>
<dbReference type="RefSeq" id="WP_182560308.1">
    <property type="nucleotide sequence ID" value="NZ_JACGWT010000003.1"/>
</dbReference>
<dbReference type="PANTHER" id="PTHR40128">
    <property type="entry name" value="EXPRESSED PROTEIN"/>
    <property type="match status" value="1"/>
</dbReference>
<keyword evidence="3" id="KW-1185">Reference proteome</keyword>
<dbReference type="Gene3D" id="2.60.120.620">
    <property type="entry name" value="q2cbj1_9rhob like domain"/>
    <property type="match status" value="1"/>
</dbReference>
<dbReference type="PANTHER" id="PTHR40128:SF1">
    <property type="entry name" value="PHYTANOYL-COA HYDROXYLASE"/>
    <property type="match status" value="1"/>
</dbReference>
<sequence>MLTSNGYRLDESTDRLGPLEPVPDDERGSRERLRARLDEHGYLYLRGQIDPSVVTDFRAHYFGRLAATGLVRTDRPAVDGIAAPADRLDRAALRHTLFSEIVPGPAYAALCGTPQVRDWFAWFLGGDVHLHRRKIIRHTRPDEHRDARTQGVGAATQAHYDLVYLRQGSDHVLSMWIPLGDCPRTLGGLVYLEGSHHRVRAEEAAGTRRPAASMTADLPALADRFDSRWLWADYAVGDVVVHTAHTVHAALDNVDRDGRLRLSTDIRYQRADEPIDQRWQHDWHDRDGL</sequence>
<dbReference type="GO" id="GO:0016706">
    <property type="term" value="F:2-oxoglutarate-dependent dioxygenase activity"/>
    <property type="evidence" value="ECO:0007669"/>
    <property type="project" value="UniProtKB-ARBA"/>
</dbReference>
<evidence type="ECO:0000313" key="3">
    <source>
        <dbReference type="Proteomes" id="UP000523079"/>
    </source>
</evidence>